<reference evidence="2" key="1">
    <citation type="journal article" date="2019" name="Int. J. Syst. Evol. Microbiol.">
        <title>The Global Catalogue of Microorganisms (GCM) 10K type strain sequencing project: providing services to taxonomists for standard genome sequencing and annotation.</title>
        <authorList>
            <consortium name="The Broad Institute Genomics Platform"/>
            <consortium name="The Broad Institute Genome Sequencing Center for Infectious Disease"/>
            <person name="Wu L."/>
            <person name="Ma J."/>
        </authorList>
    </citation>
    <scope>NUCLEOTIDE SEQUENCE [LARGE SCALE GENOMIC DNA]</scope>
    <source>
        <strain evidence="2">JCM 10425</strain>
    </source>
</reference>
<dbReference type="EMBL" id="BAAAGX010000007">
    <property type="protein sequence ID" value="GAA0233153.1"/>
    <property type="molecule type" value="Genomic_DNA"/>
</dbReference>
<accession>A0ABP3DHY2</accession>
<dbReference type="SUPFAM" id="SSF56112">
    <property type="entry name" value="Protein kinase-like (PK-like)"/>
    <property type="match status" value="1"/>
</dbReference>
<protein>
    <recommendedName>
        <fullName evidence="3">Aminoglycoside phosphotransferase domain-containing protein</fullName>
    </recommendedName>
</protein>
<dbReference type="InterPro" id="IPR011009">
    <property type="entry name" value="Kinase-like_dom_sf"/>
</dbReference>
<evidence type="ECO:0008006" key="3">
    <source>
        <dbReference type="Google" id="ProtNLM"/>
    </source>
</evidence>
<dbReference type="RefSeq" id="WP_344648287.1">
    <property type="nucleotide sequence ID" value="NZ_BAAAGX010000007.1"/>
</dbReference>
<comment type="caution">
    <text evidence="1">The sequence shown here is derived from an EMBL/GenBank/DDBJ whole genome shotgun (WGS) entry which is preliminary data.</text>
</comment>
<evidence type="ECO:0000313" key="1">
    <source>
        <dbReference type="EMBL" id="GAA0233153.1"/>
    </source>
</evidence>
<organism evidence="1 2">
    <name type="scientific">Cryptosporangium japonicum</name>
    <dbReference type="NCBI Taxonomy" id="80872"/>
    <lineage>
        <taxon>Bacteria</taxon>
        <taxon>Bacillati</taxon>
        <taxon>Actinomycetota</taxon>
        <taxon>Actinomycetes</taxon>
        <taxon>Cryptosporangiales</taxon>
        <taxon>Cryptosporangiaceae</taxon>
        <taxon>Cryptosporangium</taxon>
    </lineage>
</organism>
<dbReference type="Gene3D" id="3.90.1200.10">
    <property type="match status" value="1"/>
</dbReference>
<gene>
    <name evidence="1" type="ORF">GCM10009539_18110</name>
</gene>
<keyword evidence="2" id="KW-1185">Reference proteome</keyword>
<sequence>MRPPGPLLASGRWSDVYALDAHRVLRRRRERAGHPDREADVMRLARDGGVPVPAVLDVDGADMVLERIHGPTMLADLRRRPWHAARHVRTLVDLHERVHAVTAPGSLRAIGAPGDRLLHLDLHPANVLLAGTGPVLVDWEGAARGAAATDLAQTYVLLLTAAFPAGAWAWPRPVERAGQGRLARRFRAAAGADALDAELPAVAARRLDDPAVGPGEARRLRRAGAVRR</sequence>
<name>A0ABP3DHY2_9ACTN</name>
<evidence type="ECO:0000313" key="2">
    <source>
        <dbReference type="Proteomes" id="UP001500967"/>
    </source>
</evidence>
<dbReference type="Proteomes" id="UP001500967">
    <property type="component" value="Unassembled WGS sequence"/>
</dbReference>
<proteinExistence type="predicted"/>